<gene>
    <name evidence="17" type="ORF">DFR35_0219</name>
</gene>
<dbReference type="PANTHER" id="PTHR22939:SF130">
    <property type="entry name" value="PERIPLASMIC SERINE ENDOPROTEASE DEGP-LIKE-RELATED"/>
    <property type="match status" value="1"/>
</dbReference>
<evidence type="ECO:0000256" key="7">
    <source>
        <dbReference type="ARBA" id="ARBA00022729"/>
    </source>
</evidence>
<dbReference type="PROSITE" id="PS50106">
    <property type="entry name" value="PDZ"/>
    <property type="match status" value="2"/>
</dbReference>
<comment type="catalytic activity">
    <reaction evidence="1">
        <text>Acts on substrates that are at least partially unfolded. The cleavage site P1 residue is normally between a pair of hydrophobic residues, such as Val-|-Val.</text>
        <dbReference type="EC" id="3.4.21.107"/>
    </reaction>
</comment>
<feature type="active site" description="Charge relay system" evidence="14">
    <location>
        <position position="228"/>
    </location>
</feature>
<name>A0A497XJY0_9PROT</name>
<dbReference type="GO" id="GO:0004252">
    <property type="term" value="F:serine-type endopeptidase activity"/>
    <property type="evidence" value="ECO:0007669"/>
    <property type="project" value="InterPro"/>
</dbReference>
<dbReference type="SMART" id="SM00228">
    <property type="entry name" value="PDZ"/>
    <property type="match status" value="2"/>
</dbReference>
<dbReference type="RefSeq" id="WP_121239641.1">
    <property type="nucleotide sequence ID" value="NZ_BHVV01000001.1"/>
</dbReference>
<keyword evidence="10" id="KW-0378">Hydrolase</keyword>
<dbReference type="Gene3D" id="2.40.10.120">
    <property type="match status" value="1"/>
</dbReference>
<dbReference type="InterPro" id="IPR001940">
    <property type="entry name" value="Peptidase_S1C"/>
</dbReference>
<keyword evidence="6 17" id="KW-0645">Protease</keyword>
<dbReference type="EMBL" id="RCCI01000004">
    <property type="protein sequence ID" value="RLJ67670.1"/>
    <property type="molecule type" value="Genomic_DNA"/>
</dbReference>
<feature type="binding site" evidence="15">
    <location>
        <begin position="226"/>
        <end position="228"/>
    </location>
    <ligand>
        <name>substrate</name>
    </ligand>
</feature>
<keyword evidence="12" id="KW-0346">Stress response</keyword>
<evidence type="ECO:0000256" key="3">
    <source>
        <dbReference type="ARBA" id="ARBA00010541"/>
    </source>
</evidence>
<organism evidence="17 18">
    <name type="scientific">Sulfurisoma sediminicola</name>
    <dbReference type="NCBI Taxonomy" id="1381557"/>
    <lineage>
        <taxon>Bacteria</taxon>
        <taxon>Pseudomonadati</taxon>
        <taxon>Pseudomonadota</taxon>
        <taxon>Betaproteobacteria</taxon>
        <taxon>Nitrosomonadales</taxon>
        <taxon>Sterolibacteriaceae</taxon>
        <taxon>Sulfurisoma</taxon>
    </lineage>
</organism>
<evidence type="ECO:0000256" key="1">
    <source>
        <dbReference type="ARBA" id="ARBA00001772"/>
    </source>
</evidence>
<evidence type="ECO:0000259" key="16">
    <source>
        <dbReference type="PROSITE" id="PS50106"/>
    </source>
</evidence>
<dbReference type="NCBIfam" id="TIGR02037">
    <property type="entry name" value="degP_htrA_DO"/>
    <property type="match status" value="1"/>
</dbReference>
<dbReference type="PRINTS" id="PR00834">
    <property type="entry name" value="PROTEASES2C"/>
</dbReference>
<keyword evidence="8" id="KW-0677">Repeat</keyword>
<dbReference type="Pfam" id="PF13180">
    <property type="entry name" value="PDZ_2"/>
    <property type="match status" value="1"/>
</dbReference>
<feature type="binding site" evidence="15">
    <location>
        <position position="125"/>
    </location>
    <ligand>
        <name>substrate</name>
    </ligand>
</feature>
<feature type="domain" description="PDZ" evidence="16">
    <location>
        <begin position="272"/>
        <end position="336"/>
    </location>
</feature>
<evidence type="ECO:0000256" key="9">
    <source>
        <dbReference type="ARBA" id="ARBA00022764"/>
    </source>
</evidence>
<evidence type="ECO:0000256" key="2">
    <source>
        <dbReference type="ARBA" id="ARBA00004418"/>
    </source>
</evidence>
<dbReference type="SUPFAM" id="SSF50156">
    <property type="entry name" value="PDZ domain-like"/>
    <property type="match status" value="2"/>
</dbReference>
<feature type="binding site" evidence="15">
    <location>
        <position position="155"/>
    </location>
    <ligand>
        <name>substrate</name>
    </ligand>
</feature>
<evidence type="ECO:0000256" key="11">
    <source>
        <dbReference type="ARBA" id="ARBA00022825"/>
    </source>
</evidence>
<protein>
    <recommendedName>
        <fullName evidence="5">Probable periplasmic serine endoprotease DegP-like</fullName>
        <ecNumber evidence="4">3.4.21.107</ecNumber>
    </recommendedName>
    <alternativeName>
        <fullName evidence="13">Protease Do</fullName>
    </alternativeName>
</protein>
<evidence type="ECO:0000256" key="13">
    <source>
        <dbReference type="ARBA" id="ARBA00032850"/>
    </source>
</evidence>
<dbReference type="InterPro" id="IPR036034">
    <property type="entry name" value="PDZ_sf"/>
</dbReference>
<dbReference type="InterPro" id="IPR001478">
    <property type="entry name" value="PDZ"/>
</dbReference>
<evidence type="ECO:0000313" key="17">
    <source>
        <dbReference type="EMBL" id="RLJ67670.1"/>
    </source>
</evidence>
<dbReference type="Pfam" id="PF13365">
    <property type="entry name" value="Trypsin_2"/>
    <property type="match status" value="1"/>
</dbReference>
<dbReference type="AlphaFoldDB" id="A0A497XJY0"/>
<keyword evidence="11" id="KW-0720">Serine protease</keyword>
<evidence type="ECO:0000256" key="5">
    <source>
        <dbReference type="ARBA" id="ARBA00013958"/>
    </source>
</evidence>
<dbReference type="SUPFAM" id="SSF50494">
    <property type="entry name" value="Trypsin-like serine proteases"/>
    <property type="match status" value="1"/>
</dbReference>
<feature type="domain" description="PDZ" evidence="16">
    <location>
        <begin position="386"/>
        <end position="467"/>
    </location>
</feature>
<proteinExistence type="inferred from homology"/>
<dbReference type="InterPro" id="IPR009003">
    <property type="entry name" value="Peptidase_S1_PA"/>
</dbReference>
<evidence type="ECO:0000256" key="12">
    <source>
        <dbReference type="ARBA" id="ARBA00023016"/>
    </source>
</evidence>
<reference evidence="17 18" key="1">
    <citation type="submission" date="2018-10" db="EMBL/GenBank/DDBJ databases">
        <title>Genomic Encyclopedia of Type Strains, Phase IV (KMG-IV): sequencing the most valuable type-strain genomes for metagenomic binning, comparative biology and taxonomic classification.</title>
        <authorList>
            <person name="Goeker M."/>
        </authorList>
    </citation>
    <scope>NUCLEOTIDE SEQUENCE [LARGE SCALE GENOMIC DNA]</scope>
    <source>
        <strain evidence="17 18">DSM 26916</strain>
    </source>
</reference>
<dbReference type="GO" id="GO:0006508">
    <property type="term" value="P:proteolysis"/>
    <property type="evidence" value="ECO:0007669"/>
    <property type="project" value="UniProtKB-KW"/>
</dbReference>
<evidence type="ECO:0000256" key="8">
    <source>
        <dbReference type="ARBA" id="ARBA00022737"/>
    </source>
</evidence>
<dbReference type="PANTHER" id="PTHR22939">
    <property type="entry name" value="SERINE PROTEASE FAMILY S1C HTRA-RELATED"/>
    <property type="match status" value="1"/>
</dbReference>
<feature type="active site" description="Charge relay system" evidence="14">
    <location>
        <position position="155"/>
    </location>
</feature>
<dbReference type="InterPro" id="IPR011782">
    <property type="entry name" value="Pept_S1C_Do"/>
</dbReference>
<keyword evidence="9" id="KW-0574">Periplasm</keyword>
<dbReference type="Gene3D" id="2.30.42.10">
    <property type="match status" value="2"/>
</dbReference>
<dbReference type="Proteomes" id="UP000268908">
    <property type="component" value="Unassembled WGS sequence"/>
</dbReference>
<feature type="active site" description="Charge relay system" evidence="14">
    <location>
        <position position="125"/>
    </location>
</feature>
<dbReference type="Pfam" id="PF00595">
    <property type="entry name" value="PDZ"/>
    <property type="match status" value="1"/>
</dbReference>
<comment type="similarity">
    <text evidence="3">Belongs to the peptidase S1C family.</text>
</comment>
<sequence>MTSSFRRIAIAAIAVAAIGVAYFNRGDIPLASAHATAAPASISPPPAPHAGLPDFSDIVARYGPAVVNVSTSGTVKARLAEGADDPFAELLRRFGMAPPAGEYRSRGLGSGFIVGADGLVLTNAHVVADAGEIVVRLTDKREFAARLLGLDKATDVAVLKIDARDLPTVRTGNAAATRVGEWVLAIGSPFGFDSTATAGIVSAKSRSLPDDAYVPFIQSDVAVNPGNSGGPLFNANGEVIGINSQIYSRSGGYQGLSFAIPIDVALKVKDQIVAHGHVSRGRLGVTIQELSPALADSFGLARPAGALVSSVEKGSAAERAGIAAGDVIQKFDGHDIAAAADLPPHIAGLKPGTTAAVEVWRRGRVHRIDVAVGAVAEAAPADTGGDRGDKLGLAVRPLTRDERRQAGLPGGLVVEDVAGSGASARAGIEPGDVIIAVNGTPVAAVDQLRAQLERGGKRIALLVQRGDNRLFLPIDLS</sequence>
<dbReference type="EC" id="3.4.21.107" evidence="4"/>
<comment type="subcellular location">
    <subcellularLocation>
        <location evidence="2">Periplasm</location>
    </subcellularLocation>
</comment>
<evidence type="ECO:0000256" key="15">
    <source>
        <dbReference type="PIRSR" id="PIRSR611782-2"/>
    </source>
</evidence>
<evidence type="ECO:0000256" key="6">
    <source>
        <dbReference type="ARBA" id="ARBA00022670"/>
    </source>
</evidence>
<evidence type="ECO:0000256" key="14">
    <source>
        <dbReference type="PIRSR" id="PIRSR611782-1"/>
    </source>
</evidence>
<accession>A0A497XJY0</accession>
<evidence type="ECO:0000256" key="10">
    <source>
        <dbReference type="ARBA" id="ARBA00022801"/>
    </source>
</evidence>
<evidence type="ECO:0000313" key="18">
    <source>
        <dbReference type="Proteomes" id="UP000268908"/>
    </source>
</evidence>
<dbReference type="OrthoDB" id="9758917at2"/>
<evidence type="ECO:0000256" key="4">
    <source>
        <dbReference type="ARBA" id="ARBA00013035"/>
    </source>
</evidence>
<keyword evidence="18" id="KW-1185">Reference proteome</keyword>
<dbReference type="CDD" id="cd10839">
    <property type="entry name" value="cpPDZ1_DegP-like"/>
    <property type="match status" value="1"/>
</dbReference>
<keyword evidence="7" id="KW-0732">Signal</keyword>
<comment type="caution">
    <text evidence="17">The sequence shown here is derived from an EMBL/GenBank/DDBJ whole genome shotgun (WGS) entry which is preliminary data.</text>
</comment>